<dbReference type="SUPFAM" id="SSF50978">
    <property type="entry name" value="WD40 repeat-like"/>
    <property type="match status" value="1"/>
</dbReference>
<dbReference type="OrthoDB" id="308449at2759"/>
<reference evidence="5" key="1">
    <citation type="journal article" date="2018" name="Nat. Microbiol.">
        <title>Leveraging single-cell genomics to expand the fungal tree of life.</title>
        <authorList>
            <person name="Ahrendt S.R."/>
            <person name="Quandt C.A."/>
            <person name="Ciobanu D."/>
            <person name="Clum A."/>
            <person name="Salamov A."/>
            <person name="Andreopoulos B."/>
            <person name="Cheng J.F."/>
            <person name="Woyke T."/>
            <person name="Pelin A."/>
            <person name="Henrissat B."/>
            <person name="Reynolds N.K."/>
            <person name="Benny G.L."/>
            <person name="Smith M.E."/>
            <person name="James T.Y."/>
            <person name="Grigoriev I.V."/>
        </authorList>
    </citation>
    <scope>NUCLEOTIDE SEQUENCE [LARGE SCALE GENOMIC DNA]</scope>
    <source>
        <strain evidence="5">RSA 1356</strain>
    </source>
</reference>
<evidence type="ECO:0000313" key="4">
    <source>
        <dbReference type="EMBL" id="RKP08579.1"/>
    </source>
</evidence>
<evidence type="ECO:0000256" key="1">
    <source>
        <dbReference type="ARBA" id="ARBA00022574"/>
    </source>
</evidence>
<dbReference type="PANTHER" id="PTHR44675:SF1">
    <property type="entry name" value="P21-ACTIVATED PROTEIN KINASE-INTERACTING PROTEIN 1"/>
    <property type="match status" value="1"/>
</dbReference>
<dbReference type="InterPro" id="IPR036322">
    <property type="entry name" value="WD40_repeat_dom_sf"/>
</dbReference>
<keyword evidence="2" id="KW-0677">Repeat</keyword>
<dbReference type="SMART" id="SM00320">
    <property type="entry name" value="WD40"/>
    <property type="match status" value="3"/>
</dbReference>
<dbReference type="STRING" id="78915.A0A4V1IWS5"/>
<keyword evidence="1 3" id="KW-0853">WD repeat</keyword>
<gene>
    <name evidence="4" type="ORF">THASP1DRAFT_15497</name>
</gene>
<feature type="non-terminal residue" evidence="4">
    <location>
        <position position="1"/>
    </location>
</feature>
<evidence type="ECO:0000256" key="3">
    <source>
        <dbReference type="PROSITE-ProRule" id="PRU00221"/>
    </source>
</evidence>
<organism evidence="4 5">
    <name type="scientific">Thamnocephalis sphaerospora</name>
    <dbReference type="NCBI Taxonomy" id="78915"/>
    <lineage>
        <taxon>Eukaryota</taxon>
        <taxon>Fungi</taxon>
        <taxon>Fungi incertae sedis</taxon>
        <taxon>Zoopagomycota</taxon>
        <taxon>Zoopagomycotina</taxon>
        <taxon>Zoopagomycetes</taxon>
        <taxon>Zoopagales</taxon>
        <taxon>Sigmoideomycetaceae</taxon>
        <taxon>Thamnocephalis</taxon>
    </lineage>
</organism>
<accession>A0A4V1IWS5</accession>
<dbReference type="AlphaFoldDB" id="A0A4V1IWS5"/>
<dbReference type="PROSITE" id="PS50294">
    <property type="entry name" value="WD_REPEATS_REGION"/>
    <property type="match status" value="1"/>
</dbReference>
<dbReference type="Proteomes" id="UP000271241">
    <property type="component" value="Unassembled WGS sequence"/>
</dbReference>
<dbReference type="Gene3D" id="2.130.10.10">
    <property type="entry name" value="YVTN repeat-like/Quinoprotein amine dehydrogenase"/>
    <property type="match status" value="1"/>
</dbReference>
<protein>
    <submittedName>
        <fullName evidence="4">WD40-repeat-containing domain protein</fullName>
    </submittedName>
</protein>
<evidence type="ECO:0000256" key="2">
    <source>
        <dbReference type="ARBA" id="ARBA00022737"/>
    </source>
</evidence>
<dbReference type="EMBL" id="KZ992589">
    <property type="protein sequence ID" value="RKP08579.1"/>
    <property type="molecule type" value="Genomic_DNA"/>
</dbReference>
<dbReference type="PANTHER" id="PTHR44675">
    <property type="entry name" value="PAK1 INTERACTING PROTEIN 1"/>
    <property type="match status" value="1"/>
</dbReference>
<dbReference type="InterPro" id="IPR001680">
    <property type="entry name" value="WD40_rpt"/>
</dbReference>
<evidence type="ECO:0000313" key="5">
    <source>
        <dbReference type="Proteomes" id="UP000271241"/>
    </source>
</evidence>
<dbReference type="InterPro" id="IPR051959">
    <property type="entry name" value="PAK1-Kinase_Regulator"/>
</dbReference>
<feature type="repeat" description="WD" evidence="3">
    <location>
        <begin position="88"/>
        <end position="129"/>
    </location>
</feature>
<dbReference type="InterPro" id="IPR015943">
    <property type="entry name" value="WD40/YVTN_repeat-like_dom_sf"/>
</dbReference>
<dbReference type="InterPro" id="IPR019775">
    <property type="entry name" value="WD40_repeat_CS"/>
</dbReference>
<dbReference type="Pfam" id="PF00400">
    <property type="entry name" value="WD40"/>
    <property type="match status" value="3"/>
</dbReference>
<dbReference type="PROSITE" id="PS00678">
    <property type="entry name" value="WD_REPEATS_1"/>
    <property type="match status" value="1"/>
</dbReference>
<dbReference type="PROSITE" id="PS50082">
    <property type="entry name" value="WD_REPEATS_2"/>
    <property type="match status" value="1"/>
</dbReference>
<sequence>PVFIFPAHIACLKSVAIGGHLLASGSADELIKLYDIKKRKELGTLMHHSGKCTITSMEFYGKTHMVSVADDGKLCIWRTKDWECLRELKGHTGAINCVSVHPSGRIALTVGADRTLRSWDLTVGGKLSATKLRQAADLIRWSPSGAQYAVLTGRKIDIYNVAVRSWQSLSHGACLYTNVLTVCWYTRMHK</sequence>
<name>A0A4V1IWS5_9FUNG</name>
<proteinExistence type="predicted"/>
<keyword evidence="5" id="KW-1185">Reference proteome</keyword>